<evidence type="ECO:0000313" key="1">
    <source>
        <dbReference type="EMBL" id="RIB09072.1"/>
    </source>
</evidence>
<dbReference type="AlphaFoldDB" id="A0A397UFL7"/>
<dbReference type="SUPFAM" id="SSF56112">
    <property type="entry name" value="Protein kinase-like (PK-like)"/>
    <property type="match status" value="1"/>
</dbReference>
<name>A0A397UFL7_9GLOM</name>
<dbReference type="InterPro" id="IPR011009">
    <property type="entry name" value="Kinase-like_dom_sf"/>
</dbReference>
<reference evidence="1 2" key="1">
    <citation type="submission" date="2018-06" db="EMBL/GenBank/DDBJ databases">
        <title>Comparative genomics reveals the genomic features of Rhizophagus irregularis, R. cerebriforme, R. diaphanum and Gigaspora rosea, and their symbiotic lifestyle signature.</title>
        <authorList>
            <person name="Morin E."/>
            <person name="San Clemente H."/>
            <person name="Chen E.C.H."/>
            <person name="De La Providencia I."/>
            <person name="Hainaut M."/>
            <person name="Kuo A."/>
            <person name="Kohler A."/>
            <person name="Murat C."/>
            <person name="Tang N."/>
            <person name="Roy S."/>
            <person name="Loubradou J."/>
            <person name="Henrissat B."/>
            <person name="Grigoriev I.V."/>
            <person name="Corradi N."/>
            <person name="Roux C."/>
            <person name="Martin F.M."/>
        </authorList>
    </citation>
    <scope>NUCLEOTIDE SEQUENCE [LARGE SCALE GENOMIC DNA]</scope>
    <source>
        <strain evidence="1 2">DAOM 194757</strain>
    </source>
</reference>
<accession>A0A397UFL7</accession>
<proteinExistence type="predicted"/>
<dbReference type="Proteomes" id="UP000266673">
    <property type="component" value="Unassembled WGS sequence"/>
</dbReference>
<protein>
    <recommendedName>
        <fullName evidence="3">Serine-threonine/tyrosine-protein kinase catalytic domain-containing protein</fullName>
    </recommendedName>
</protein>
<comment type="caution">
    <text evidence="1">The sequence shown here is derived from an EMBL/GenBank/DDBJ whole genome shotgun (WGS) entry which is preliminary data.</text>
</comment>
<dbReference type="Gene3D" id="1.10.510.10">
    <property type="entry name" value="Transferase(Phosphotransferase) domain 1"/>
    <property type="match status" value="1"/>
</dbReference>
<evidence type="ECO:0008006" key="3">
    <source>
        <dbReference type="Google" id="ProtNLM"/>
    </source>
</evidence>
<evidence type="ECO:0000313" key="2">
    <source>
        <dbReference type="Proteomes" id="UP000266673"/>
    </source>
</evidence>
<gene>
    <name evidence="1" type="ORF">C2G38_2109529</name>
</gene>
<organism evidence="1 2">
    <name type="scientific">Gigaspora rosea</name>
    <dbReference type="NCBI Taxonomy" id="44941"/>
    <lineage>
        <taxon>Eukaryota</taxon>
        <taxon>Fungi</taxon>
        <taxon>Fungi incertae sedis</taxon>
        <taxon>Mucoromycota</taxon>
        <taxon>Glomeromycotina</taxon>
        <taxon>Glomeromycetes</taxon>
        <taxon>Diversisporales</taxon>
        <taxon>Gigasporaceae</taxon>
        <taxon>Gigaspora</taxon>
    </lineage>
</organism>
<dbReference type="EMBL" id="QKWP01001420">
    <property type="protein sequence ID" value="RIB09072.1"/>
    <property type="molecule type" value="Genomic_DNA"/>
</dbReference>
<sequence length="66" mass="8077">MQAYIDPQRLKKGTPSSYIQLYKKCWNYDPNRRPELEKIKKAYWIYREKKIWVCASKFDELISDTT</sequence>
<dbReference type="OrthoDB" id="2439750at2759"/>
<feature type="non-terminal residue" evidence="1">
    <location>
        <position position="66"/>
    </location>
</feature>
<keyword evidence="2" id="KW-1185">Reference proteome</keyword>